<dbReference type="PANTHER" id="PTHR11690:SF298">
    <property type="entry name" value="AMILORIDE-SENSITIVE SODIUM CHANNEL SUBUNIT BETA-LIKE"/>
    <property type="match status" value="1"/>
</dbReference>
<evidence type="ECO:0000313" key="13">
    <source>
        <dbReference type="EMBL" id="KAG8439328.1"/>
    </source>
</evidence>
<dbReference type="Gene3D" id="2.60.470.10">
    <property type="entry name" value="Acid-sensing ion channels like domains"/>
    <property type="match status" value="1"/>
</dbReference>
<accession>A0A8T2J7G2</accession>
<proteinExistence type="inferred from homology"/>
<evidence type="ECO:0000256" key="6">
    <source>
        <dbReference type="ARBA" id="ARBA00023053"/>
    </source>
</evidence>
<dbReference type="PROSITE" id="PS01206">
    <property type="entry name" value="ASC"/>
    <property type="match status" value="1"/>
</dbReference>
<keyword evidence="3 11" id="KW-0894">Sodium channel</keyword>
<keyword evidence="8 12" id="KW-0472">Membrane</keyword>
<evidence type="ECO:0000256" key="7">
    <source>
        <dbReference type="ARBA" id="ARBA00023065"/>
    </source>
</evidence>
<comment type="caution">
    <text evidence="13">The sequence shown here is derived from an EMBL/GenBank/DDBJ whole genome shotgun (WGS) entry which is preliminary data.</text>
</comment>
<organism evidence="13 14">
    <name type="scientific">Hymenochirus boettgeri</name>
    <name type="common">Congo dwarf clawed frog</name>
    <dbReference type="NCBI Taxonomy" id="247094"/>
    <lineage>
        <taxon>Eukaryota</taxon>
        <taxon>Metazoa</taxon>
        <taxon>Chordata</taxon>
        <taxon>Craniata</taxon>
        <taxon>Vertebrata</taxon>
        <taxon>Euteleostomi</taxon>
        <taxon>Amphibia</taxon>
        <taxon>Batrachia</taxon>
        <taxon>Anura</taxon>
        <taxon>Pipoidea</taxon>
        <taxon>Pipidae</taxon>
        <taxon>Pipinae</taxon>
        <taxon>Hymenochirus</taxon>
    </lineage>
</organism>
<gene>
    <name evidence="13" type="ORF">GDO86_005523</name>
</gene>
<dbReference type="InterPro" id="IPR001873">
    <property type="entry name" value="ENaC"/>
</dbReference>
<evidence type="ECO:0000256" key="3">
    <source>
        <dbReference type="ARBA" id="ARBA00022461"/>
    </source>
</evidence>
<keyword evidence="4 11" id="KW-0812">Transmembrane</keyword>
<reference evidence="13" key="1">
    <citation type="thesis" date="2020" institute="ProQuest LLC" country="789 East Eisenhower Parkway, Ann Arbor, MI, USA">
        <title>Comparative Genomics and Chromosome Evolution.</title>
        <authorList>
            <person name="Mudd A.B."/>
        </authorList>
    </citation>
    <scope>NUCLEOTIDE SEQUENCE</scope>
    <source>
        <strain evidence="13">Female2</strain>
        <tissue evidence="13">Blood</tissue>
    </source>
</reference>
<evidence type="ECO:0000256" key="10">
    <source>
        <dbReference type="ARBA" id="ARBA00023303"/>
    </source>
</evidence>
<dbReference type="Pfam" id="PF00858">
    <property type="entry name" value="ASC"/>
    <property type="match status" value="1"/>
</dbReference>
<dbReference type="AlphaFoldDB" id="A0A8T2J7G2"/>
<evidence type="ECO:0000256" key="8">
    <source>
        <dbReference type="ARBA" id="ARBA00023136"/>
    </source>
</evidence>
<feature type="transmembrane region" description="Helical" evidence="12">
    <location>
        <begin position="37"/>
        <end position="54"/>
    </location>
</feature>
<protein>
    <submittedName>
        <fullName evidence="13">Uncharacterized protein</fullName>
    </submittedName>
</protein>
<dbReference type="Gene3D" id="1.10.287.770">
    <property type="entry name" value="YojJ-like"/>
    <property type="match status" value="1"/>
</dbReference>
<keyword evidence="9 11" id="KW-0739">Sodium transport</keyword>
<dbReference type="Proteomes" id="UP000812440">
    <property type="component" value="Chromosome 3"/>
</dbReference>
<evidence type="ECO:0000256" key="2">
    <source>
        <dbReference type="ARBA" id="ARBA00022448"/>
    </source>
</evidence>
<dbReference type="GO" id="GO:0015280">
    <property type="term" value="F:ligand-gated sodium channel activity"/>
    <property type="evidence" value="ECO:0007669"/>
    <property type="project" value="TreeGrafter"/>
</dbReference>
<keyword evidence="2 11" id="KW-0813">Transport</keyword>
<evidence type="ECO:0000256" key="12">
    <source>
        <dbReference type="SAM" id="Phobius"/>
    </source>
</evidence>
<comment type="similarity">
    <text evidence="11">Belongs to the amiloride-sensitive sodium channel (TC 1.A.6) family.</text>
</comment>
<keyword evidence="7 11" id="KW-0406">Ion transport</keyword>
<keyword evidence="5 12" id="KW-1133">Transmembrane helix</keyword>
<dbReference type="GO" id="GO:0005886">
    <property type="term" value="C:plasma membrane"/>
    <property type="evidence" value="ECO:0007669"/>
    <property type="project" value="TreeGrafter"/>
</dbReference>
<sequence length="532" mass="60417">MGYQQKKSLRSICSRTLRHTSAHGVPNIIHSEGRWRSLCWAVFVLMVLSCMLWQCSQLTATFLRYPTQEKVTLVNSAKLPFPAITFCNLNRARMSKLNISKYQFLTEHLSIASEDEHEEDLINHARERNFAFLLSQLSSEEQMELGHQLQDMLISCVFHNEVCDESFFTPFLNPKLGNCYTFNSQRKPDNRNSTSSQKPGILHATKAGFSYGLTMEVFIEQNEYISSLSTSAGLRVVLHGQGTIPFPEDEGVNVPPGQESDIGVVKVHVKRLQEPYNSRCSSGDNIRDYYIDVYGSEYSRETCKKSCAQTKMIKNCGCRMWEFPEPPGSNVPLCNISEPSVNHCVEMYEYKLSHDQLKCHCPLQCEEEIFEITMSSSQWPSIKYLDSFSKRLCSRKGCQNVQSIRDNVVKVVVYYQQLNYELIEEVPSMQLVDLFSSIGGLVGLWIGVSVCTVAEFLELIVNLVTFAIQQVSNKEDKSPTNPYAISELKTQTPLSFQDPYQSWASVDDVSSLLGKNYASSQNIHNPYDSQLI</sequence>
<dbReference type="InterPro" id="IPR020903">
    <property type="entry name" value="ENaC_CS"/>
</dbReference>
<evidence type="ECO:0000256" key="11">
    <source>
        <dbReference type="RuleBase" id="RU000679"/>
    </source>
</evidence>
<evidence type="ECO:0000256" key="9">
    <source>
        <dbReference type="ARBA" id="ARBA00023201"/>
    </source>
</evidence>
<evidence type="ECO:0000313" key="14">
    <source>
        <dbReference type="Proteomes" id="UP000812440"/>
    </source>
</evidence>
<evidence type="ECO:0000256" key="1">
    <source>
        <dbReference type="ARBA" id="ARBA00004141"/>
    </source>
</evidence>
<keyword evidence="10 11" id="KW-0407">Ion channel</keyword>
<dbReference type="PRINTS" id="PR01078">
    <property type="entry name" value="AMINACHANNEL"/>
</dbReference>
<dbReference type="EMBL" id="JAACNH010000006">
    <property type="protein sequence ID" value="KAG8439328.1"/>
    <property type="molecule type" value="Genomic_DNA"/>
</dbReference>
<evidence type="ECO:0000256" key="4">
    <source>
        <dbReference type="ARBA" id="ARBA00022692"/>
    </source>
</evidence>
<keyword evidence="14" id="KW-1185">Reference proteome</keyword>
<evidence type="ECO:0000256" key="5">
    <source>
        <dbReference type="ARBA" id="ARBA00022989"/>
    </source>
</evidence>
<dbReference type="OrthoDB" id="6021021at2759"/>
<name>A0A8T2J7G2_9PIPI</name>
<dbReference type="PANTHER" id="PTHR11690">
    <property type="entry name" value="AMILORIDE-SENSITIVE SODIUM CHANNEL-RELATED"/>
    <property type="match status" value="1"/>
</dbReference>
<comment type="subcellular location">
    <subcellularLocation>
        <location evidence="1">Membrane</location>
        <topology evidence="1">Multi-pass membrane protein</topology>
    </subcellularLocation>
</comment>
<keyword evidence="6" id="KW-0915">Sodium</keyword>